<evidence type="ECO:0000256" key="5">
    <source>
        <dbReference type="ARBA" id="ARBA00022801"/>
    </source>
</evidence>
<accession>A0A1C7M0Z7</accession>
<dbReference type="AlphaFoldDB" id="A0A1C7M0Z7"/>
<dbReference type="CDD" id="cd02124">
    <property type="entry name" value="PA_PoS1_like"/>
    <property type="match status" value="1"/>
</dbReference>
<evidence type="ECO:0000313" key="14">
    <source>
        <dbReference type="Proteomes" id="UP000092993"/>
    </source>
</evidence>
<keyword evidence="2" id="KW-0964">Secreted</keyword>
<feature type="domain" description="PA" evidence="11">
    <location>
        <begin position="263"/>
        <end position="333"/>
    </location>
</feature>
<sequence>MFSQPQPVEHRFISTLSDLDIPFDSQSSHVITGVDKLHAQGIRGKGVKVGLIDTGVDYTNPVLGGGFGPRFKVIGGYDFVGTNIPVPDSDPMDCKGHGTAVAGIVGANPENEFNISGVAYEASLSMYKIFGCTGGTTDDLVIDALLRGVSDGQDILSLSLGSVNGWTESTVAVVASRIAASGKIVTIAPGNDGAKGAWYSDSPGNAINAISVGSLDSTTVYVQNATVFGANHDPISYLNTIPLPVNGTLPIFATSNEHTTITDDACDPLPDSIPDLSPYVVIVRRGTCAYVQKLTNVATKGGKVTLIYDDGEGITAPIGATNFTASLIQAADGEFLVSNFAAGRNISLSFPQTGASFQFPYPAGGLISNFSSYGPTYDMFFKPAIVAPGANILSTAPVALGGFALFSGTSASTPFIAGVSALLLGVKGNSPDVGRSARSLFETTAQRISSSHVHGQPLQTVTQQGAGLINAFKAIHADIVVSPGEWITNDTENFPDTQTFTVRNLGATSKTFNVSHIPAGTALTFQSGTIFAADGPVPLSTQYANVVFSESSFTVYPGQIHEITAHISPPSGFDSSTLPVFSGFIEIANANESYQVTYLGVAGSLKNVQVVDNTDQFFGVKIPAIIDSAGNYQNGTANYTFVENDFPSLLFRLAFGTPKLRFDLVDPNIEIQTTLNRRDVDHVLERRLFNFPRAERPGTFNQVNIVGTLGESDYVPRNTDVNDGSSFNKLSLSSAAFANGTAIPNGYYRFLVRALKVTGDPTNEADFESWLSPIVGIEVPL</sequence>
<dbReference type="InterPro" id="IPR023828">
    <property type="entry name" value="Peptidase_S8_Ser-AS"/>
</dbReference>
<dbReference type="InterPro" id="IPR000209">
    <property type="entry name" value="Peptidase_S8/S53_dom"/>
</dbReference>
<dbReference type="Pfam" id="PF06280">
    <property type="entry name" value="fn3_5"/>
    <property type="match status" value="1"/>
</dbReference>
<dbReference type="PROSITE" id="PS51892">
    <property type="entry name" value="SUBTILASE"/>
    <property type="match status" value="1"/>
</dbReference>
<dbReference type="PRINTS" id="PR00723">
    <property type="entry name" value="SUBTILISIN"/>
</dbReference>
<keyword evidence="2" id="KW-0134">Cell wall</keyword>
<dbReference type="InterPro" id="IPR010435">
    <property type="entry name" value="C5a/SBT2-like_Fn3"/>
</dbReference>
<dbReference type="EMBL" id="LUGG01000013">
    <property type="protein sequence ID" value="OBZ70623.1"/>
    <property type="molecule type" value="Genomic_DNA"/>
</dbReference>
<dbReference type="GO" id="GO:0004252">
    <property type="term" value="F:serine-type endopeptidase activity"/>
    <property type="evidence" value="ECO:0007669"/>
    <property type="project" value="UniProtKB-UniRule"/>
</dbReference>
<dbReference type="PROSITE" id="PS00136">
    <property type="entry name" value="SUBTILASE_ASP"/>
    <property type="match status" value="1"/>
</dbReference>
<evidence type="ECO:0000256" key="9">
    <source>
        <dbReference type="RuleBase" id="RU003355"/>
    </source>
</evidence>
<evidence type="ECO:0000256" key="6">
    <source>
        <dbReference type="ARBA" id="ARBA00022825"/>
    </source>
</evidence>
<dbReference type="Proteomes" id="UP000092993">
    <property type="component" value="Unassembled WGS sequence"/>
</dbReference>
<dbReference type="CDD" id="cd07489">
    <property type="entry name" value="Peptidases_S8_5"/>
    <property type="match status" value="1"/>
</dbReference>
<dbReference type="Gene3D" id="3.40.50.200">
    <property type="entry name" value="Peptidase S8/S53 domain"/>
    <property type="match status" value="1"/>
</dbReference>
<evidence type="ECO:0000259" key="11">
    <source>
        <dbReference type="Pfam" id="PF02225"/>
    </source>
</evidence>
<dbReference type="InterPro" id="IPR003137">
    <property type="entry name" value="PA_domain"/>
</dbReference>
<dbReference type="GO" id="GO:0006508">
    <property type="term" value="P:proteolysis"/>
    <property type="evidence" value="ECO:0007669"/>
    <property type="project" value="UniProtKB-KW"/>
</dbReference>
<evidence type="ECO:0000256" key="3">
    <source>
        <dbReference type="ARBA" id="ARBA00022670"/>
    </source>
</evidence>
<dbReference type="PANTHER" id="PTHR43806">
    <property type="entry name" value="PEPTIDASE S8"/>
    <property type="match status" value="1"/>
</dbReference>
<dbReference type="InterPro" id="IPR036852">
    <property type="entry name" value="Peptidase_S8/S53_dom_sf"/>
</dbReference>
<dbReference type="InterPro" id="IPR015500">
    <property type="entry name" value="Peptidase_S8_subtilisin-rel"/>
</dbReference>
<comment type="caution">
    <text evidence="13">The sequence shown here is derived from an EMBL/GenBank/DDBJ whole genome shotgun (WGS) entry which is preliminary data.</text>
</comment>
<dbReference type="InterPro" id="IPR022398">
    <property type="entry name" value="Peptidase_S8_His-AS"/>
</dbReference>
<dbReference type="SUPFAM" id="SSF52743">
    <property type="entry name" value="Subtilisin-like"/>
    <property type="match status" value="1"/>
</dbReference>
<keyword evidence="5 8" id="KW-0378">Hydrolase</keyword>
<dbReference type="GO" id="GO:0005615">
    <property type="term" value="C:extracellular space"/>
    <property type="evidence" value="ECO:0007669"/>
    <property type="project" value="TreeGrafter"/>
</dbReference>
<dbReference type="STRING" id="5627.A0A1C7M0Z7"/>
<feature type="active site" description="Charge relay system" evidence="7 8">
    <location>
        <position position="410"/>
    </location>
</feature>
<dbReference type="PROSITE" id="PS00138">
    <property type="entry name" value="SUBTILASE_SER"/>
    <property type="match status" value="1"/>
</dbReference>
<comment type="similarity">
    <text evidence="1 8 9">Belongs to the peptidase S8 family.</text>
</comment>
<dbReference type="OrthoDB" id="206201at2759"/>
<dbReference type="PROSITE" id="PS00137">
    <property type="entry name" value="SUBTILASE_HIS"/>
    <property type="match status" value="1"/>
</dbReference>
<keyword evidence="14" id="KW-1185">Reference proteome</keyword>
<proteinExistence type="inferred from homology"/>
<evidence type="ECO:0000256" key="2">
    <source>
        <dbReference type="ARBA" id="ARBA00022512"/>
    </source>
</evidence>
<dbReference type="PANTHER" id="PTHR43806:SF66">
    <property type="entry name" value="SERIN ENDOPEPTIDASE"/>
    <property type="match status" value="1"/>
</dbReference>
<evidence type="ECO:0000259" key="10">
    <source>
        <dbReference type="Pfam" id="PF00082"/>
    </source>
</evidence>
<dbReference type="InterPro" id="IPR034187">
    <property type="entry name" value="Peptidases_S8_5"/>
</dbReference>
<evidence type="ECO:0000256" key="7">
    <source>
        <dbReference type="PIRSR" id="PIRSR615500-1"/>
    </source>
</evidence>
<evidence type="ECO:0000256" key="8">
    <source>
        <dbReference type="PROSITE-ProRule" id="PRU01240"/>
    </source>
</evidence>
<dbReference type="Pfam" id="PF02225">
    <property type="entry name" value="PA"/>
    <property type="match status" value="1"/>
</dbReference>
<keyword evidence="4" id="KW-0732">Signal</keyword>
<organism evidence="13 14">
    <name type="scientific">Grifola frondosa</name>
    <name type="common">Maitake</name>
    <name type="synonym">Polyporus frondosus</name>
    <dbReference type="NCBI Taxonomy" id="5627"/>
    <lineage>
        <taxon>Eukaryota</taxon>
        <taxon>Fungi</taxon>
        <taxon>Dikarya</taxon>
        <taxon>Basidiomycota</taxon>
        <taxon>Agaricomycotina</taxon>
        <taxon>Agaricomycetes</taxon>
        <taxon>Polyporales</taxon>
        <taxon>Grifolaceae</taxon>
        <taxon>Grifola</taxon>
    </lineage>
</organism>
<evidence type="ECO:0000313" key="13">
    <source>
        <dbReference type="EMBL" id="OBZ70623.1"/>
    </source>
</evidence>
<keyword evidence="6 8" id="KW-0720">Serine protease</keyword>
<name>A0A1C7M0Z7_GRIFR</name>
<reference evidence="13 14" key="1">
    <citation type="submission" date="2016-03" db="EMBL/GenBank/DDBJ databases">
        <title>Whole genome sequencing of Grifola frondosa 9006-11.</title>
        <authorList>
            <person name="Min B."/>
            <person name="Park H."/>
            <person name="Kim J.-G."/>
            <person name="Cho H."/>
            <person name="Oh Y.-L."/>
            <person name="Kong W.-S."/>
            <person name="Choi I.-G."/>
        </authorList>
    </citation>
    <scope>NUCLEOTIDE SEQUENCE [LARGE SCALE GENOMIC DNA]</scope>
    <source>
        <strain evidence="13 14">9006-11</strain>
    </source>
</reference>
<dbReference type="InterPro" id="IPR050131">
    <property type="entry name" value="Peptidase_S8_subtilisin-like"/>
</dbReference>
<evidence type="ECO:0000256" key="4">
    <source>
        <dbReference type="ARBA" id="ARBA00022729"/>
    </source>
</evidence>
<dbReference type="GO" id="GO:0016020">
    <property type="term" value="C:membrane"/>
    <property type="evidence" value="ECO:0007669"/>
    <property type="project" value="InterPro"/>
</dbReference>
<dbReference type="InterPro" id="IPR023827">
    <property type="entry name" value="Peptidase_S8_Asp-AS"/>
</dbReference>
<feature type="domain" description="C5a peptidase/Subtilisin-like protease SBT2-like Fn3-like" evidence="12">
    <location>
        <begin position="489"/>
        <end position="593"/>
    </location>
</feature>
<evidence type="ECO:0000256" key="1">
    <source>
        <dbReference type="ARBA" id="ARBA00011073"/>
    </source>
</evidence>
<keyword evidence="3 8" id="KW-0645">Protease</keyword>
<gene>
    <name evidence="13" type="primary">vpr</name>
    <name evidence="13" type="ORF">A0H81_09392</name>
</gene>
<feature type="domain" description="Peptidase S8/S53" evidence="10">
    <location>
        <begin position="44"/>
        <end position="451"/>
    </location>
</feature>
<feature type="active site" description="Charge relay system" evidence="7 8">
    <location>
        <position position="53"/>
    </location>
</feature>
<dbReference type="OMA" id="DCADFFA"/>
<feature type="active site" description="Charge relay system" evidence="7 8">
    <location>
        <position position="97"/>
    </location>
</feature>
<dbReference type="Gene3D" id="3.50.30.30">
    <property type="match status" value="1"/>
</dbReference>
<evidence type="ECO:0000259" key="12">
    <source>
        <dbReference type="Pfam" id="PF06280"/>
    </source>
</evidence>
<protein>
    <submittedName>
        <fullName evidence="13">Minor extracellular protease vpr</fullName>
    </submittedName>
</protein>
<dbReference type="Pfam" id="PF00082">
    <property type="entry name" value="Peptidase_S8"/>
    <property type="match status" value="1"/>
</dbReference>